<proteinExistence type="predicted"/>
<dbReference type="Proteomes" id="UP000646548">
    <property type="component" value="Unassembled WGS sequence"/>
</dbReference>
<protein>
    <submittedName>
        <fullName evidence="1">Uncharacterized protein</fullName>
    </submittedName>
</protein>
<comment type="caution">
    <text evidence="1">The sequence shown here is derived from an EMBL/GenBank/DDBJ whole genome shotgun (WGS) entry which is preliminary data.</text>
</comment>
<evidence type="ECO:0000313" key="1">
    <source>
        <dbReference type="EMBL" id="KAF6726954.1"/>
    </source>
</evidence>
<dbReference type="EMBL" id="WKFB01000316">
    <property type="protein sequence ID" value="KAF6726954.1"/>
    <property type="molecule type" value="Genomic_DNA"/>
</dbReference>
<sequence length="152" mass="16735">MRCGNPESHKFPQTAAARISAELSPEEWARCLSRLRGTRPRGHGFRSGRDFFGVRRAFLPGSGAGTGVRVRVEDVPASLSVFWGTCGLRSGGKGTISNVVPRLDCSTHPLISAELAAAEPAEAVKEERWDLVWDRFMEGERKTDGEEQRIKP</sequence>
<reference evidence="1" key="1">
    <citation type="journal article" name="BMC Genomics">
        <title>Long-read sequencing and de novo genome assembly of marine medaka (Oryzias melastigma).</title>
        <authorList>
            <person name="Liang P."/>
            <person name="Saqib H.S.A."/>
            <person name="Ni X."/>
            <person name="Shen Y."/>
        </authorList>
    </citation>
    <scope>NUCLEOTIDE SEQUENCE</scope>
    <source>
        <strain evidence="1">Bigg-433</strain>
    </source>
</reference>
<accession>A0A834CFP5</accession>
<dbReference type="AlphaFoldDB" id="A0A834CFP5"/>
<evidence type="ECO:0000313" key="2">
    <source>
        <dbReference type="Proteomes" id="UP000646548"/>
    </source>
</evidence>
<name>A0A834CFP5_ORYME</name>
<organism evidence="1 2">
    <name type="scientific">Oryzias melastigma</name>
    <name type="common">Marine medaka</name>
    <dbReference type="NCBI Taxonomy" id="30732"/>
    <lineage>
        <taxon>Eukaryota</taxon>
        <taxon>Metazoa</taxon>
        <taxon>Chordata</taxon>
        <taxon>Craniata</taxon>
        <taxon>Vertebrata</taxon>
        <taxon>Euteleostomi</taxon>
        <taxon>Actinopterygii</taxon>
        <taxon>Neopterygii</taxon>
        <taxon>Teleostei</taxon>
        <taxon>Neoteleostei</taxon>
        <taxon>Acanthomorphata</taxon>
        <taxon>Ovalentaria</taxon>
        <taxon>Atherinomorphae</taxon>
        <taxon>Beloniformes</taxon>
        <taxon>Adrianichthyidae</taxon>
        <taxon>Oryziinae</taxon>
        <taxon>Oryzias</taxon>
    </lineage>
</organism>
<gene>
    <name evidence="1" type="ORF">FQA47_004082</name>
</gene>